<dbReference type="EMBL" id="WUBI01000001">
    <property type="protein sequence ID" value="MWV42041.1"/>
    <property type="molecule type" value="Genomic_DNA"/>
</dbReference>
<organism evidence="2 3">
    <name type="scientific">Paenibacillus dendrobii</name>
    <dbReference type="NCBI Taxonomy" id="2691084"/>
    <lineage>
        <taxon>Bacteria</taxon>
        <taxon>Bacillati</taxon>
        <taxon>Bacillota</taxon>
        <taxon>Bacilli</taxon>
        <taxon>Bacillales</taxon>
        <taxon>Paenibacillaceae</taxon>
        <taxon>Paenibacillus</taxon>
    </lineage>
</organism>
<protein>
    <recommendedName>
        <fullName evidence="1">SLH domain-containing protein</fullName>
    </recommendedName>
</protein>
<reference evidence="2 3" key="1">
    <citation type="submission" date="2019-12" db="EMBL/GenBank/DDBJ databases">
        <title>Paenibacillus sp. nov., an endophytic bacterium isolated from the stem of Dendrobium.</title>
        <authorList>
            <person name="Zhao R."/>
        </authorList>
    </citation>
    <scope>NUCLEOTIDE SEQUENCE [LARGE SCALE GENOMIC DNA]</scope>
    <source>
        <strain evidence="2 3">HJL G12</strain>
    </source>
</reference>
<keyword evidence="3" id="KW-1185">Reference proteome</keyword>
<dbReference type="Pfam" id="PF00395">
    <property type="entry name" value="SLH"/>
    <property type="match status" value="2"/>
</dbReference>
<dbReference type="PROSITE" id="PS51272">
    <property type="entry name" value="SLH"/>
    <property type="match status" value="2"/>
</dbReference>
<sequence>MENKLINGYEDGSFRPDAMVTREQAMHMIANAMSMTGLLSKLSDTQQEAPLAKFKDASDVAGWAAADIAACLQANIVNGKDGSRLAPKEEITRAEVAAIIQRLLSQSDLI</sequence>
<gene>
    <name evidence="2" type="ORF">GRF59_00225</name>
</gene>
<dbReference type="InterPro" id="IPR001119">
    <property type="entry name" value="SLH_dom"/>
</dbReference>
<evidence type="ECO:0000313" key="2">
    <source>
        <dbReference type="EMBL" id="MWV42041.1"/>
    </source>
</evidence>
<name>A0A7X3IEK7_9BACL</name>
<comment type="caution">
    <text evidence="2">The sequence shown here is derived from an EMBL/GenBank/DDBJ whole genome shotgun (WGS) entry which is preliminary data.</text>
</comment>
<accession>A0A7X3IEK7</accession>
<dbReference type="AlphaFoldDB" id="A0A7X3IEK7"/>
<evidence type="ECO:0000259" key="1">
    <source>
        <dbReference type="PROSITE" id="PS51272"/>
    </source>
</evidence>
<evidence type="ECO:0000313" key="3">
    <source>
        <dbReference type="Proteomes" id="UP000460318"/>
    </source>
</evidence>
<dbReference type="Proteomes" id="UP000460318">
    <property type="component" value="Unassembled WGS sequence"/>
</dbReference>
<feature type="domain" description="SLH" evidence="1">
    <location>
        <begin position="1"/>
        <end position="43"/>
    </location>
</feature>
<feature type="domain" description="SLH" evidence="1">
    <location>
        <begin position="51"/>
        <end position="110"/>
    </location>
</feature>
<proteinExistence type="predicted"/>